<dbReference type="EMBL" id="BT069092">
    <property type="protein sequence ID" value="ACN35989.1"/>
    <property type="molecule type" value="mRNA"/>
</dbReference>
<feature type="transmembrane region" description="Helical" evidence="2">
    <location>
        <begin position="63"/>
        <end position="87"/>
    </location>
</feature>
<reference evidence="3" key="1">
    <citation type="journal article" date="2009" name="PLoS Genet.">
        <title>Sequencing, mapping, and analysis of 27,455 maize full-length cDNAs.</title>
        <authorList>
            <person name="Soderlund C."/>
            <person name="Descour A."/>
            <person name="Kudrna D."/>
            <person name="Bomhoff M."/>
            <person name="Boyd L."/>
            <person name="Currie J."/>
            <person name="Angelova A."/>
            <person name="Collura K."/>
            <person name="Wissotski M."/>
            <person name="Ashley E."/>
            <person name="Morrow D."/>
            <person name="Fernandes J."/>
            <person name="Walbot V."/>
            <person name="Yu Y."/>
        </authorList>
    </citation>
    <scope>NUCLEOTIDE SEQUENCE</scope>
    <source>
        <strain evidence="3">B73</strain>
    </source>
</reference>
<sequence length="193" mass="20378">MANLVAGPADHVTEATTEGNANTTEGSANTMEGRRPTPLAQCIRLGALTGQVASNIAQVANRIIGAITGNMATLPAIVAGLLIGAFLTKMPWLVAVAAKDHFSWRHWWSSAVSCNMSGLATVTAYPFIWAAVSHVARLFAVPAGTFGRTFSCNVPRKPAGMTDSHARTLSSKMPRTLTIVAQIIPKPAQWKGK</sequence>
<evidence type="ECO:0000256" key="2">
    <source>
        <dbReference type="SAM" id="Phobius"/>
    </source>
</evidence>
<accession>C0PLC3</accession>
<reference evidence="3" key="2">
    <citation type="submission" date="2012-06" db="EMBL/GenBank/DDBJ databases">
        <authorList>
            <person name="Yu Y."/>
            <person name="Currie J."/>
            <person name="Lomeli R."/>
            <person name="Angelova A."/>
            <person name="Collura K."/>
            <person name="Wissotski M."/>
            <person name="Campos D."/>
            <person name="Kudrna D."/>
            <person name="Golser W."/>
            <person name="Ashely E."/>
            <person name="Descour A."/>
            <person name="Fernandes J."/>
            <person name="Soderlund C."/>
            <person name="Walbot V."/>
        </authorList>
    </citation>
    <scope>NUCLEOTIDE SEQUENCE</scope>
    <source>
        <strain evidence="3">B73</strain>
    </source>
</reference>
<keyword evidence="2" id="KW-0812">Transmembrane</keyword>
<evidence type="ECO:0000313" key="3">
    <source>
        <dbReference type="EMBL" id="ACN35989.1"/>
    </source>
</evidence>
<evidence type="ECO:0000256" key="1">
    <source>
        <dbReference type="SAM" id="MobiDB-lite"/>
    </source>
</evidence>
<dbReference type="AlphaFoldDB" id="C0PLC3"/>
<proteinExistence type="evidence at transcript level"/>
<keyword evidence="2" id="KW-1133">Transmembrane helix</keyword>
<feature type="transmembrane region" description="Helical" evidence="2">
    <location>
        <begin position="107"/>
        <end position="128"/>
    </location>
</feature>
<name>C0PLC3_MAIZE</name>
<organism evidence="3">
    <name type="scientific">Zea mays</name>
    <name type="common">Maize</name>
    <dbReference type="NCBI Taxonomy" id="4577"/>
    <lineage>
        <taxon>Eukaryota</taxon>
        <taxon>Viridiplantae</taxon>
        <taxon>Streptophyta</taxon>
        <taxon>Embryophyta</taxon>
        <taxon>Tracheophyta</taxon>
        <taxon>Spermatophyta</taxon>
        <taxon>Magnoliopsida</taxon>
        <taxon>Liliopsida</taxon>
        <taxon>Poales</taxon>
        <taxon>Poaceae</taxon>
        <taxon>PACMAD clade</taxon>
        <taxon>Panicoideae</taxon>
        <taxon>Andropogonodae</taxon>
        <taxon>Andropogoneae</taxon>
        <taxon>Tripsacinae</taxon>
        <taxon>Zea</taxon>
    </lineage>
</organism>
<keyword evidence="2" id="KW-0472">Membrane</keyword>
<feature type="region of interest" description="Disordered" evidence="1">
    <location>
        <begin position="1"/>
        <end position="34"/>
    </location>
</feature>
<feature type="compositionally biased region" description="Low complexity" evidence="1">
    <location>
        <begin position="14"/>
        <end position="26"/>
    </location>
</feature>
<protein>
    <submittedName>
        <fullName evidence="3">Uncharacterized protein</fullName>
    </submittedName>
</protein>